<feature type="region of interest" description="Disordered" evidence="1">
    <location>
        <begin position="168"/>
        <end position="187"/>
    </location>
</feature>
<dbReference type="SUPFAM" id="SSF55811">
    <property type="entry name" value="Nudix"/>
    <property type="match status" value="1"/>
</dbReference>
<evidence type="ECO:0000256" key="1">
    <source>
        <dbReference type="SAM" id="MobiDB-lite"/>
    </source>
</evidence>
<organism evidence="3 4">
    <name type="scientific">Roseospirillum parvum</name>
    <dbReference type="NCBI Taxonomy" id="83401"/>
    <lineage>
        <taxon>Bacteria</taxon>
        <taxon>Pseudomonadati</taxon>
        <taxon>Pseudomonadota</taxon>
        <taxon>Alphaproteobacteria</taxon>
        <taxon>Rhodospirillales</taxon>
        <taxon>Rhodospirillaceae</taxon>
        <taxon>Roseospirillum</taxon>
    </lineage>
</organism>
<evidence type="ECO:0000259" key="2">
    <source>
        <dbReference type="PROSITE" id="PS51462"/>
    </source>
</evidence>
<dbReference type="InterPro" id="IPR029401">
    <property type="entry name" value="Nudix_N"/>
</dbReference>
<dbReference type="STRING" id="83401.SAMN05421742_101126"/>
<dbReference type="PANTHER" id="PTHR43222">
    <property type="entry name" value="NUDIX HYDROLASE 23"/>
    <property type="match status" value="1"/>
</dbReference>
<evidence type="ECO:0000313" key="4">
    <source>
        <dbReference type="Proteomes" id="UP000217076"/>
    </source>
</evidence>
<dbReference type="AlphaFoldDB" id="A0A1G7TYN1"/>
<dbReference type="CDD" id="cd04511">
    <property type="entry name" value="NUDIX_Hydrolase"/>
    <property type="match status" value="1"/>
</dbReference>
<dbReference type="Gene3D" id="2.20.70.10">
    <property type="match status" value="1"/>
</dbReference>
<name>A0A1G7TYN1_9PROT</name>
<feature type="domain" description="Nudix hydrolase" evidence="2">
    <location>
        <begin position="41"/>
        <end position="164"/>
    </location>
</feature>
<evidence type="ECO:0000313" key="3">
    <source>
        <dbReference type="EMBL" id="SDG39600.1"/>
    </source>
</evidence>
<dbReference type="InterPro" id="IPR000086">
    <property type="entry name" value="NUDIX_hydrolase_dom"/>
</dbReference>
<dbReference type="Proteomes" id="UP000217076">
    <property type="component" value="Unassembled WGS sequence"/>
</dbReference>
<reference evidence="4" key="1">
    <citation type="submission" date="2016-10" db="EMBL/GenBank/DDBJ databases">
        <authorList>
            <person name="Varghese N."/>
            <person name="Submissions S."/>
        </authorList>
    </citation>
    <scope>NUCLEOTIDE SEQUENCE [LARGE SCALE GENOMIC DNA]</scope>
    <source>
        <strain evidence="4">930I</strain>
    </source>
</reference>
<dbReference type="EMBL" id="FNCV01000001">
    <property type="protein sequence ID" value="SDG39600.1"/>
    <property type="molecule type" value="Genomic_DNA"/>
</dbReference>
<dbReference type="InterPro" id="IPR015797">
    <property type="entry name" value="NUDIX_hydrolase-like_dom_sf"/>
</dbReference>
<sequence>MVTEPPPEPPPEPQRFKRRIPEGDDRERAVCQRCGFIAYDNPRLIVGAVCLWEDRILLARRAIAPRQGFWTVPAGFMENGETPAQGAAREVREEALAEVEIGPLIGLYPLAPIDQVHMIYRARMTSPRHAPGPESLETALVAWADIPWDELAFPSIHWALGDHARTAGSTAFQPGTTPPDWVPTPLR</sequence>
<gene>
    <name evidence="3" type="ORF">SAMN05421742_101126</name>
</gene>
<feature type="region of interest" description="Disordered" evidence="1">
    <location>
        <begin position="1"/>
        <end position="24"/>
    </location>
</feature>
<keyword evidence="4" id="KW-1185">Reference proteome</keyword>
<accession>A0A1G7TYN1</accession>
<feature type="compositionally biased region" description="Pro residues" evidence="1">
    <location>
        <begin position="1"/>
        <end position="13"/>
    </location>
</feature>
<protein>
    <submittedName>
        <fullName evidence="3">ADP-ribose pyrophosphatase YjhB, NUDIX family</fullName>
    </submittedName>
</protein>
<dbReference type="PANTHER" id="PTHR43222:SF2">
    <property type="entry name" value="NUDIX HYDROLASE 23, CHLOROPLASTIC"/>
    <property type="match status" value="1"/>
</dbReference>
<dbReference type="PROSITE" id="PS51462">
    <property type="entry name" value="NUDIX"/>
    <property type="match status" value="1"/>
</dbReference>
<dbReference type="Pfam" id="PF00293">
    <property type="entry name" value="NUDIX"/>
    <property type="match status" value="1"/>
</dbReference>
<dbReference type="GO" id="GO:0003824">
    <property type="term" value="F:catalytic activity"/>
    <property type="evidence" value="ECO:0007669"/>
    <property type="project" value="UniProtKB-ARBA"/>
</dbReference>
<feature type="compositionally biased region" description="Pro residues" evidence="1">
    <location>
        <begin position="176"/>
        <end position="187"/>
    </location>
</feature>
<proteinExistence type="predicted"/>
<dbReference type="Gene3D" id="3.90.79.10">
    <property type="entry name" value="Nucleoside Triphosphate Pyrophosphohydrolase"/>
    <property type="match status" value="1"/>
</dbReference>
<dbReference type="Pfam" id="PF14803">
    <property type="entry name" value="Zn_ribbon_Nudix"/>
    <property type="match status" value="1"/>
</dbReference>